<keyword evidence="1" id="KW-0472">Membrane</keyword>
<dbReference type="eggNOG" id="ENOG502N5GK">
    <property type="taxonomic scope" value="Archaea"/>
</dbReference>
<protein>
    <submittedName>
        <fullName evidence="2">NAD-specific glutamate dehydrogenase</fullName>
    </submittedName>
</protein>
<dbReference type="AlphaFoldDB" id="L9Z1A9"/>
<keyword evidence="1" id="KW-1133">Transmembrane helix</keyword>
<dbReference type="Pfam" id="PF10712">
    <property type="entry name" value="NAD-GH"/>
    <property type="match status" value="1"/>
</dbReference>
<comment type="caution">
    <text evidence="2">The sequence shown here is derived from an EMBL/GenBank/DDBJ whole genome shotgun (WGS) entry which is preliminary data.</text>
</comment>
<sequence>MLTFCRAKKSPQITSYFRQIGKLALRSYSESATRTGRLLLVVVLEVDVLEVRIDELLVLAAGSAGFGAGVRTAAHAAHSGTAGTCSAACRTASAASCTGTGLLLVDLLADLLQLLAQGFGCGLDVVGVGFVVVDRLLEILDRALDVGAEIVVDLLVVLLEQRFRALDRRLGGVTRFDALALLLVFLGVFLGLFLHLLDLFVGETGTAFDGDLLGGAAAFVLRRDVDDAVLVDREGHLDLWRASGGWRDSGQVELAEQFVLFGQFALALEDPDLYRGLVVRCGGEHLRLLGRNRRVLLDESFEESPFDLDTERQRRDVEQDDVVDLAAQNAALNRRAQRDGLVGVDVLLGLLADEFLDLLGDLRHPGRPTDQEDLVDVVLAVVGVLECLLGWLDRTVDEIAGERFELRAGQRLLEVDRTVVGRRDERQVDLGLLARGEFDLGLFGGVFQPLEGLPVLVEVDPVFGLELVGEVVDDGLVPVVAAEIVVTVGRDDLVDAAAEIENRDVEGAAAEVVDEHGLVGIVVEAVGHRRGGRLVDDALDLEAGDLAGVFGRLALSVGEVRRDRDDGLFDLVAEIVLGVAFDLLEDHRRDLLGRILLTLDLDGVVLFTDVALDRRDRLFGVLDRLVLRRFPDEPLVVGKGDDGGRRPFAFGVDDNLRIAAFHHRERAVRRPQVDSENFVARHRGRVLCALCFKGY</sequence>
<evidence type="ECO:0000256" key="1">
    <source>
        <dbReference type="SAM" id="Phobius"/>
    </source>
</evidence>
<proteinExistence type="predicted"/>
<accession>L9Z1A9</accession>
<keyword evidence="1" id="KW-0812">Transmembrane</keyword>
<name>L9Z1A9_9EURY</name>
<organism evidence="2 3">
    <name type="scientific">Natrinema pallidum DSM 3751</name>
    <dbReference type="NCBI Taxonomy" id="1227495"/>
    <lineage>
        <taxon>Archaea</taxon>
        <taxon>Methanobacteriati</taxon>
        <taxon>Methanobacteriota</taxon>
        <taxon>Stenosarchaea group</taxon>
        <taxon>Halobacteria</taxon>
        <taxon>Halobacteriales</taxon>
        <taxon>Natrialbaceae</taxon>
        <taxon>Natrinema</taxon>
    </lineage>
</organism>
<dbReference type="EMBL" id="AOII01000036">
    <property type="protein sequence ID" value="ELY80164.1"/>
    <property type="molecule type" value="Genomic_DNA"/>
</dbReference>
<dbReference type="InterPro" id="IPR019651">
    <property type="entry name" value="Glutamate_DH_NAD-spec"/>
</dbReference>
<evidence type="ECO:0000313" key="2">
    <source>
        <dbReference type="EMBL" id="ELY80164.1"/>
    </source>
</evidence>
<dbReference type="Proteomes" id="UP000011618">
    <property type="component" value="Unassembled WGS sequence"/>
</dbReference>
<gene>
    <name evidence="2" type="ORF">C487_05284</name>
</gene>
<feature type="transmembrane region" description="Helical" evidence="1">
    <location>
        <begin position="178"/>
        <end position="197"/>
    </location>
</feature>
<evidence type="ECO:0000313" key="3">
    <source>
        <dbReference type="Proteomes" id="UP000011618"/>
    </source>
</evidence>
<reference evidence="2 3" key="1">
    <citation type="journal article" date="2014" name="PLoS Genet.">
        <title>Phylogenetically driven sequencing of extremely halophilic archaea reveals strategies for static and dynamic osmo-response.</title>
        <authorList>
            <person name="Becker E.A."/>
            <person name="Seitzer P.M."/>
            <person name="Tritt A."/>
            <person name="Larsen D."/>
            <person name="Krusor M."/>
            <person name="Yao A.I."/>
            <person name="Wu D."/>
            <person name="Madern D."/>
            <person name="Eisen J.A."/>
            <person name="Darling A.E."/>
            <person name="Facciotti M.T."/>
        </authorList>
    </citation>
    <scope>NUCLEOTIDE SEQUENCE [LARGE SCALE GENOMIC DNA]</scope>
    <source>
        <strain evidence="2 3">DSM 3751</strain>
    </source>
</reference>